<proteinExistence type="predicted"/>
<evidence type="ECO:0000313" key="2">
    <source>
        <dbReference type="Proteomes" id="UP000314980"/>
    </source>
</evidence>
<reference evidence="2" key="1">
    <citation type="submission" date="2015-09" db="EMBL/GenBank/DDBJ databases">
        <authorList>
            <person name="Sai Rama Sridatta P."/>
        </authorList>
    </citation>
    <scope>NUCLEOTIDE SEQUENCE [LARGE SCALE GENOMIC DNA]</scope>
</reference>
<dbReference type="Ensembl" id="ENSLCAT00010037551.1">
    <property type="protein sequence ID" value="ENSLCAP00010036689.1"/>
    <property type="gene ID" value="ENSLCAG00010017184.1"/>
</dbReference>
<evidence type="ECO:0000313" key="1">
    <source>
        <dbReference type="Ensembl" id="ENSLCAP00010036689.1"/>
    </source>
</evidence>
<sequence>MSYCRKQTCFCQCWKGINYIHSCIVLHFIEHIVIKISSTFTSCNSDVHRIH</sequence>
<accession>A0A4W6ECU6</accession>
<reference evidence="1" key="2">
    <citation type="submission" date="2025-08" db="UniProtKB">
        <authorList>
            <consortium name="Ensembl"/>
        </authorList>
    </citation>
    <scope>IDENTIFICATION</scope>
</reference>
<protein>
    <submittedName>
        <fullName evidence="1">Uncharacterized protein</fullName>
    </submittedName>
</protein>
<dbReference type="AlphaFoldDB" id="A0A4W6ECU6"/>
<dbReference type="InParanoid" id="A0A4W6ECU6"/>
<dbReference type="Proteomes" id="UP000314980">
    <property type="component" value="Unassembled WGS sequence"/>
</dbReference>
<name>A0A4W6ECU6_LATCA</name>
<organism evidence="1 2">
    <name type="scientific">Lates calcarifer</name>
    <name type="common">Barramundi</name>
    <name type="synonym">Holocentrus calcarifer</name>
    <dbReference type="NCBI Taxonomy" id="8187"/>
    <lineage>
        <taxon>Eukaryota</taxon>
        <taxon>Metazoa</taxon>
        <taxon>Chordata</taxon>
        <taxon>Craniata</taxon>
        <taxon>Vertebrata</taxon>
        <taxon>Euteleostomi</taxon>
        <taxon>Actinopterygii</taxon>
        <taxon>Neopterygii</taxon>
        <taxon>Teleostei</taxon>
        <taxon>Neoteleostei</taxon>
        <taxon>Acanthomorphata</taxon>
        <taxon>Carangaria</taxon>
        <taxon>Carangaria incertae sedis</taxon>
        <taxon>Centropomidae</taxon>
        <taxon>Lates</taxon>
    </lineage>
</organism>
<reference evidence="1" key="3">
    <citation type="submission" date="2025-09" db="UniProtKB">
        <authorList>
            <consortium name="Ensembl"/>
        </authorList>
    </citation>
    <scope>IDENTIFICATION</scope>
</reference>
<keyword evidence="2" id="KW-1185">Reference proteome</keyword>